<dbReference type="Gene3D" id="3.90.1720.10">
    <property type="entry name" value="endopeptidase domain like (from Nostoc punctiforme)"/>
    <property type="match status" value="1"/>
</dbReference>
<dbReference type="AlphaFoldDB" id="A0A4R3NJD2"/>
<sequence>LMQGFAANDNIAMNGLGGNLAAAGVDRAFGLLGATESSGLSSINSFLRAGGVDINAAQTQWCAGFVNSALEQVGINGSGSLVANAFQNWGVKVDPSSFMRGDVLLNTRGLGAGQVGGHVGLATGASRWLGGTQQLQMLSGNTSNGVGLAWANAADLQIRRATEAAGALSGLAGNAGMATEGLGSLGNGLNQFGSALSSYQPSGSAGGGGLFSWLGSIFGGGSSQMSIAKQTVASGAWTGLYDKGGYTGQGGKLEPAGIVHKGEVVWSQDDVSRAGGVQVVEAMRLGMRGYASGGVVGNQPFISSASNDNPASNANRPIAIHISLEGAQGDREIQEKARQAAYAGMKQALEENDRQLPDKVNAIMDRPRWRG</sequence>
<name>A0A4R3NJD2_9HYPH</name>
<evidence type="ECO:0000313" key="2">
    <source>
        <dbReference type="Proteomes" id="UP000295097"/>
    </source>
</evidence>
<dbReference type="EMBL" id="SMAR01000066">
    <property type="protein sequence ID" value="TCT28161.1"/>
    <property type="molecule type" value="Genomic_DNA"/>
</dbReference>
<organism evidence="1 2">
    <name type="scientific">Martelella mediterranea</name>
    <dbReference type="NCBI Taxonomy" id="293089"/>
    <lineage>
        <taxon>Bacteria</taxon>
        <taxon>Pseudomonadati</taxon>
        <taxon>Pseudomonadota</taxon>
        <taxon>Alphaproteobacteria</taxon>
        <taxon>Hyphomicrobiales</taxon>
        <taxon>Aurantimonadaceae</taxon>
        <taxon>Martelella</taxon>
    </lineage>
</organism>
<keyword evidence="2" id="KW-1185">Reference proteome</keyword>
<comment type="caution">
    <text evidence="1">The sequence shown here is derived from an EMBL/GenBank/DDBJ whole genome shotgun (WGS) entry which is preliminary data.</text>
</comment>
<gene>
    <name evidence="1" type="ORF">EDC90_106611</name>
</gene>
<protein>
    <submittedName>
        <fullName evidence="1">Lambda family phage tail tape measure protein</fullName>
    </submittedName>
</protein>
<proteinExistence type="predicted"/>
<accession>A0A4R3NJD2</accession>
<evidence type="ECO:0000313" key="1">
    <source>
        <dbReference type="EMBL" id="TCT28161.1"/>
    </source>
</evidence>
<feature type="non-terminal residue" evidence="1">
    <location>
        <position position="1"/>
    </location>
</feature>
<dbReference type="Proteomes" id="UP000295097">
    <property type="component" value="Unassembled WGS sequence"/>
</dbReference>
<reference evidence="1 2" key="1">
    <citation type="submission" date="2019-03" db="EMBL/GenBank/DDBJ databases">
        <title>Freshwater and sediment microbial communities from various areas in North America, analyzing microbe dynamics in response to fracking.</title>
        <authorList>
            <person name="Lamendella R."/>
        </authorList>
    </citation>
    <scope>NUCLEOTIDE SEQUENCE [LARGE SCALE GENOMIC DNA]</scope>
    <source>
        <strain evidence="1 2">175.2</strain>
    </source>
</reference>